<accession>A0A7Z0KYM9</accession>
<evidence type="ECO:0000313" key="1">
    <source>
        <dbReference type="EMBL" id="NYS23573.1"/>
    </source>
</evidence>
<proteinExistence type="predicted"/>
<dbReference type="AlphaFoldDB" id="A0A7Z0KYM9"/>
<dbReference type="Proteomes" id="UP000529417">
    <property type="component" value="Unassembled WGS sequence"/>
</dbReference>
<keyword evidence="2" id="KW-1185">Reference proteome</keyword>
<dbReference type="EMBL" id="JACBXS010000002">
    <property type="protein sequence ID" value="NYS23573.1"/>
    <property type="molecule type" value="Genomic_DNA"/>
</dbReference>
<gene>
    <name evidence="1" type="ORF">HUK65_01110</name>
</gene>
<evidence type="ECO:0000313" key="2">
    <source>
        <dbReference type="Proteomes" id="UP000529417"/>
    </source>
</evidence>
<name>A0A7Z0KYM9_9RHOB</name>
<comment type="caution">
    <text evidence="1">The sequence shown here is derived from an EMBL/GenBank/DDBJ whole genome shotgun (WGS) entry which is preliminary data.</text>
</comment>
<reference evidence="1 2" key="1">
    <citation type="journal article" date="2000" name="Arch. Microbiol.">
        <title>Rhodobaca bogoriensis gen. nov. and sp. nov., an alkaliphilic purple nonsulfur bacterium from African Rift Valley soda lakes.</title>
        <authorList>
            <person name="Milford A.D."/>
            <person name="Achenbach L.A."/>
            <person name="Jung D.O."/>
            <person name="Madigan M.T."/>
        </authorList>
    </citation>
    <scope>NUCLEOTIDE SEQUENCE [LARGE SCALE GENOMIC DNA]</scope>
    <source>
        <strain evidence="1 2">2376</strain>
    </source>
</reference>
<dbReference type="RefSeq" id="WP_179904281.1">
    <property type="nucleotide sequence ID" value="NZ_JACBXS010000002.1"/>
</dbReference>
<protein>
    <submittedName>
        <fullName evidence="1">Uncharacterized protein</fullName>
    </submittedName>
</protein>
<organism evidence="1 2">
    <name type="scientific">Rhabdonatronobacter sediminivivens</name>
    <dbReference type="NCBI Taxonomy" id="2743469"/>
    <lineage>
        <taxon>Bacteria</taxon>
        <taxon>Pseudomonadati</taxon>
        <taxon>Pseudomonadota</taxon>
        <taxon>Alphaproteobacteria</taxon>
        <taxon>Rhodobacterales</taxon>
        <taxon>Paracoccaceae</taxon>
        <taxon>Rhabdonatronobacter</taxon>
    </lineage>
</organism>
<sequence length="64" mass="6914">MDRQELCEALRAANPSDLQHFAMLLAHHLEMSGARVEGGGFLGENEVSEAMDLAINDLSSEGVE</sequence>